<evidence type="ECO:0000313" key="3">
    <source>
        <dbReference type="EMBL" id="UXC63728.1"/>
    </source>
</evidence>
<dbReference type="InterPro" id="IPR010627">
    <property type="entry name" value="Prepilin_pept_A24_N"/>
</dbReference>
<dbReference type="PANTHER" id="PTHR30487">
    <property type="entry name" value="TYPE 4 PREPILIN-LIKE PROTEINS LEADER PEPTIDE-PROCESSING ENZYME"/>
    <property type="match status" value="1"/>
</dbReference>
<keyword evidence="1" id="KW-0812">Transmembrane</keyword>
<protein>
    <submittedName>
        <fullName evidence="3">Prepilin peptidase</fullName>
    </submittedName>
</protein>
<evidence type="ECO:0000259" key="2">
    <source>
        <dbReference type="Pfam" id="PF06750"/>
    </source>
</evidence>
<dbReference type="Pfam" id="PF06750">
    <property type="entry name" value="A24_N_bact"/>
    <property type="match status" value="1"/>
</dbReference>
<keyword evidence="1" id="KW-0472">Membrane</keyword>
<feature type="domain" description="Prepilin peptidase A24 N-terminal" evidence="2">
    <location>
        <begin position="10"/>
        <end position="88"/>
    </location>
</feature>
<evidence type="ECO:0000313" key="4">
    <source>
        <dbReference type="Proteomes" id="UP001058429"/>
    </source>
</evidence>
<dbReference type="EMBL" id="CP104396">
    <property type="protein sequence ID" value="UXC63728.1"/>
    <property type="molecule type" value="Genomic_DNA"/>
</dbReference>
<dbReference type="GO" id="GO:0005886">
    <property type="term" value="C:plasma membrane"/>
    <property type="evidence" value="ECO:0007669"/>
    <property type="project" value="TreeGrafter"/>
</dbReference>
<proteinExistence type="predicted"/>
<name>A0A9Q9J9M9_9LACO</name>
<organism evidence="3 4">
    <name type="scientific">Ligilactobacillus agilis</name>
    <dbReference type="NCBI Taxonomy" id="1601"/>
    <lineage>
        <taxon>Bacteria</taxon>
        <taxon>Bacillati</taxon>
        <taxon>Bacillota</taxon>
        <taxon>Bacilli</taxon>
        <taxon>Lactobacillales</taxon>
        <taxon>Lactobacillaceae</taxon>
        <taxon>Ligilactobacillus</taxon>
    </lineage>
</organism>
<dbReference type="RefSeq" id="WP_260904248.1">
    <property type="nucleotide sequence ID" value="NZ_CP104396.1"/>
</dbReference>
<feature type="transmembrane region" description="Helical" evidence="1">
    <location>
        <begin position="167"/>
        <end position="199"/>
    </location>
</feature>
<dbReference type="PANTHER" id="PTHR30487:SF0">
    <property type="entry name" value="PREPILIN LEADER PEPTIDASE_N-METHYLTRANSFERASE-RELATED"/>
    <property type="match status" value="1"/>
</dbReference>
<dbReference type="Proteomes" id="UP001058429">
    <property type="component" value="Chromosome"/>
</dbReference>
<feature type="transmembrane region" description="Helical" evidence="1">
    <location>
        <begin position="144"/>
        <end position="161"/>
    </location>
</feature>
<evidence type="ECO:0000256" key="1">
    <source>
        <dbReference type="SAM" id="Phobius"/>
    </source>
</evidence>
<reference evidence="3" key="1">
    <citation type="submission" date="2022-09" db="EMBL/GenBank/DDBJ databases">
        <title>Complete genome of Ligilactobacillus agilis AM_LB6, isolated from chicken feces.</title>
        <authorList>
            <person name="den Bakker H.C."/>
            <person name="Mann A."/>
        </authorList>
    </citation>
    <scope>NUCLEOTIDE SEQUENCE</scope>
    <source>
        <strain evidence="3">AM_LB6</strain>
    </source>
</reference>
<gene>
    <name evidence="3" type="ORF">N4562_01360</name>
</gene>
<keyword evidence="1" id="KW-1133">Transmembrane helix</keyword>
<dbReference type="InterPro" id="IPR050882">
    <property type="entry name" value="Prepilin_peptidase/N-MTase"/>
</dbReference>
<dbReference type="GO" id="GO:0004190">
    <property type="term" value="F:aspartic-type endopeptidase activity"/>
    <property type="evidence" value="ECO:0007669"/>
    <property type="project" value="TreeGrafter"/>
</dbReference>
<sequence>MYLFAVFCYATVWASFSSCYAYRYAHSESIFYPGSYCDYCHHPLNFWQLIPILGFCLQRGRCYYCHHKISLHSTLVELTFGLYMLSLFASKAPHLWASLSIFCAWSLLLALSDYLTQSVPAFELYLGGLVLLTQKLSWPPLEPGCSLCFLVILVGATYLQLLGSGDLIYLGFLWASFGIQFLLATTCLASCLALCYFSLKKDRPTSLAFIPFLTTASFILLYFLV</sequence>
<dbReference type="GeneID" id="75136458"/>
<dbReference type="AlphaFoldDB" id="A0A9Q9J9M9"/>
<feature type="transmembrane region" description="Helical" evidence="1">
    <location>
        <begin position="95"/>
        <end position="115"/>
    </location>
</feature>
<dbReference type="GO" id="GO:0006465">
    <property type="term" value="P:signal peptide processing"/>
    <property type="evidence" value="ECO:0007669"/>
    <property type="project" value="TreeGrafter"/>
</dbReference>
<accession>A0A9Q9J9M9</accession>
<feature type="transmembrane region" description="Helical" evidence="1">
    <location>
        <begin position="206"/>
        <end position="224"/>
    </location>
</feature>